<dbReference type="AlphaFoldDB" id="L8JVW3"/>
<comment type="caution">
    <text evidence="1">The sequence shown here is derived from an EMBL/GenBank/DDBJ whole genome shotgun (WGS) entry which is preliminary data.</text>
</comment>
<protein>
    <submittedName>
        <fullName evidence="1">Uncharacterized protein</fullName>
    </submittedName>
</protein>
<keyword evidence="2" id="KW-1185">Reference proteome</keyword>
<evidence type="ECO:0000313" key="1">
    <source>
        <dbReference type="EMBL" id="ELR73186.1"/>
    </source>
</evidence>
<sequence>MFQTGRVCDLSSQALKFSHLLTALTFFVIPKALKLSG</sequence>
<reference evidence="1 2" key="1">
    <citation type="submission" date="2012-12" db="EMBL/GenBank/DDBJ databases">
        <title>Genome assembly of Fulvivirga imtechensis AK7.</title>
        <authorList>
            <person name="Nupur N."/>
            <person name="Khatri I."/>
            <person name="Kumar R."/>
            <person name="Subramanian S."/>
            <person name="Pinnaka A."/>
        </authorList>
    </citation>
    <scope>NUCLEOTIDE SEQUENCE [LARGE SCALE GENOMIC DNA]</scope>
    <source>
        <strain evidence="1 2">AK7</strain>
    </source>
</reference>
<organism evidence="1 2">
    <name type="scientific">Fulvivirga imtechensis AK7</name>
    <dbReference type="NCBI Taxonomy" id="1237149"/>
    <lineage>
        <taxon>Bacteria</taxon>
        <taxon>Pseudomonadati</taxon>
        <taxon>Bacteroidota</taxon>
        <taxon>Cytophagia</taxon>
        <taxon>Cytophagales</taxon>
        <taxon>Fulvivirgaceae</taxon>
        <taxon>Fulvivirga</taxon>
    </lineage>
</organism>
<gene>
    <name evidence="1" type="ORF">C900_05235</name>
</gene>
<proteinExistence type="predicted"/>
<evidence type="ECO:0000313" key="2">
    <source>
        <dbReference type="Proteomes" id="UP000011135"/>
    </source>
</evidence>
<dbReference type="EMBL" id="AMZN01000008">
    <property type="protein sequence ID" value="ELR73186.1"/>
    <property type="molecule type" value="Genomic_DNA"/>
</dbReference>
<dbReference type="Proteomes" id="UP000011135">
    <property type="component" value="Unassembled WGS sequence"/>
</dbReference>
<name>L8JVW3_9BACT</name>
<accession>L8JVW3</accession>